<evidence type="ECO:0000313" key="3">
    <source>
        <dbReference type="EMBL" id="MQM00390.1"/>
    </source>
</evidence>
<dbReference type="OrthoDB" id="1868826at2759"/>
<gene>
    <name evidence="3" type="ORF">Taro_033117</name>
</gene>
<feature type="compositionally biased region" description="Polar residues" evidence="2">
    <location>
        <begin position="776"/>
        <end position="786"/>
    </location>
</feature>
<proteinExistence type="predicted"/>
<organism evidence="3 4">
    <name type="scientific">Colocasia esculenta</name>
    <name type="common">Wild taro</name>
    <name type="synonym">Arum esculentum</name>
    <dbReference type="NCBI Taxonomy" id="4460"/>
    <lineage>
        <taxon>Eukaryota</taxon>
        <taxon>Viridiplantae</taxon>
        <taxon>Streptophyta</taxon>
        <taxon>Embryophyta</taxon>
        <taxon>Tracheophyta</taxon>
        <taxon>Spermatophyta</taxon>
        <taxon>Magnoliopsida</taxon>
        <taxon>Liliopsida</taxon>
        <taxon>Araceae</taxon>
        <taxon>Aroideae</taxon>
        <taxon>Colocasieae</taxon>
        <taxon>Colocasia</taxon>
    </lineage>
</organism>
<dbReference type="PANTHER" id="PTHR33883">
    <property type="entry name" value="WPP DOMAIN-ASSOCIATED PROTEIN"/>
    <property type="match status" value="1"/>
</dbReference>
<feature type="region of interest" description="Disordered" evidence="2">
    <location>
        <begin position="751"/>
        <end position="819"/>
    </location>
</feature>
<feature type="compositionally biased region" description="Polar residues" evidence="2">
    <location>
        <begin position="831"/>
        <end position="845"/>
    </location>
</feature>
<feature type="compositionally biased region" description="Basic and acidic residues" evidence="2">
    <location>
        <begin position="936"/>
        <end position="951"/>
    </location>
</feature>
<reference evidence="3" key="1">
    <citation type="submission" date="2017-07" db="EMBL/GenBank/DDBJ databases">
        <title>Taro Niue Genome Assembly and Annotation.</title>
        <authorList>
            <person name="Atibalentja N."/>
            <person name="Keating K."/>
            <person name="Fields C.J."/>
        </authorList>
    </citation>
    <scope>NUCLEOTIDE SEQUENCE</scope>
    <source>
        <strain evidence="3">Niue_2</strain>
        <tissue evidence="3">Leaf</tissue>
    </source>
</reference>
<feature type="region of interest" description="Disordered" evidence="2">
    <location>
        <begin position="988"/>
        <end position="1007"/>
    </location>
</feature>
<feature type="compositionally biased region" description="Polar residues" evidence="2">
    <location>
        <begin position="915"/>
        <end position="934"/>
    </location>
</feature>
<dbReference type="InterPro" id="IPR037490">
    <property type="entry name" value="WAP"/>
</dbReference>
<name>A0A843WBJ6_COLES</name>
<keyword evidence="4" id="KW-1185">Reference proteome</keyword>
<feature type="compositionally biased region" description="Acidic residues" evidence="2">
    <location>
        <begin position="952"/>
        <end position="962"/>
    </location>
</feature>
<evidence type="ECO:0000313" key="4">
    <source>
        <dbReference type="Proteomes" id="UP000652761"/>
    </source>
</evidence>
<dbReference type="PANTHER" id="PTHR33883:SF7">
    <property type="entry name" value="OS04G0521600 PROTEIN"/>
    <property type="match status" value="1"/>
</dbReference>
<evidence type="ECO:0000256" key="2">
    <source>
        <dbReference type="SAM" id="MobiDB-lite"/>
    </source>
</evidence>
<feature type="region of interest" description="Disordered" evidence="2">
    <location>
        <begin position="831"/>
        <end position="967"/>
    </location>
</feature>
<dbReference type="AlphaFoldDB" id="A0A843WBJ6"/>
<accession>A0A843WBJ6</accession>
<dbReference type="EMBL" id="NMUH01002507">
    <property type="protein sequence ID" value="MQM00390.1"/>
    <property type="molecule type" value="Genomic_DNA"/>
</dbReference>
<protein>
    <submittedName>
        <fullName evidence="3">Uncharacterized protein</fullName>
    </submittedName>
</protein>
<evidence type="ECO:0000256" key="1">
    <source>
        <dbReference type="SAM" id="Coils"/>
    </source>
</evidence>
<feature type="compositionally biased region" description="Acidic residues" evidence="2">
    <location>
        <begin position="898"/>
        <end position="913"/>
    </location>
</feature>
<sequence length="1178" mass="133880">MEELLEGLNCSLRVSGMIGDSIMVSIVNSAMEEAYERILSSKEGGLECLNDKSRFCGLAIMQLEWCLKYLQEEMDACVVKSDDERERLVGDLRVTRDRLRSRLEETESAIAEKEMELEDMNQSESDLRRALESKDKELRSLRTSLELERARQAGVPEGTTLDDGAGEGMIEEVNVALGELRTFIIQHIEDLSSKLMEAQTHITDLIEKLGICYSSKMEISEATLESTKEEGSSDFSIKNGVSEMECMETDGGKAVQHHEAEQNSDAEILRCTLKTDLDKLFKQLSLEMTILTGRLVLAFETADEAIYLSRADMDEQQLLWTFEKETLNVIVENFLRDVEESCRSMHFGESENIPPAFLDISWSSLMKWFATLCHNLEQLSIQLDGKLETASSIDPASHSEDIAKENSTSHLNHFDYKVERNHESRFSRKTQEATWLRAVEKGFPFFQNSRELCHMKTKLTEIILKLECFMEESSKLHVAFDDLQSVNEMNTFALQDNLSRSESTDKVSAAIYPSTAPRSKEMTLYSVAADVYEETRYLKDDRDDSFLKSIVLEETNAIFFNVFVRELYLEFIDYNLETLFREDLCRLIFNEIMKERNHRIEDCDSERAFNEERDQIVFSDLIKVRNNAAGLGSKKHTEENSSCCTIFFQGPYIGEDIVEVADKISLSFEVEDLLSHPKSEIVEPQMHLVWNSQLASEQSATHTEAVDFDDDDEDNEAFSSVRSKLEKALQQLTMNKLQLRELGSDAEGLLEEKERADDDDDYDDAFSSMGSKLENAPQQLTKNKLQLTELGPDMGGSFGEKEHVNDDNDDDDEAFSSVKSKLEKALQQLTKNKMQLSELETNVGGTLQEKEGSNDGDDDDETFSSVSKLEKALQQLTKNKVQHRDLGSEVGGSFEEKEFADDDDDEEEEEEEAFSSVNSKSEKALQQLTKSNAQFRDLESDMGKSLEGKEHEDDDDDDDDEVFSSVRTKLEKALQQLTKNRMQLKELGSDAGGSLEDKDDVDDKFEQDKEQSSCLHIKNGGEGCNEIQYVLREPGAYVGGLVEEKKYAADKSEQDKEQASYIHIRNREEGCNEIQLAVAHLTDFSRNFVDLELVVYEKTKANHMDDGVFGRLIQDSSDKRCKPLASGLRLEGLNCQLNLLVQQASSLKKAELLFRKAFTRRCYNLQTAEAEVWLAYFL</sequence>
<dbReference type="Proteomes" id="UP000652761">
    <property type="component" value="Unassembled WGS sequence"/>
</dbReference>
<feature type="coiled-coil region" evidence="1">
    <location>
        <begin position="96"/>
        <end position="137"/>
    </location>
</feature>
<keyword evidence="1" id="KW-0175">Coiled coil</keyword>
<comment type="caution">
    <text evidence="3">The sequence shown here is derived from an EMBL/GenBank/DDBJ whole genome shotgun (WGS) entry which is preliminary data.</text>
</comment>